<feature type="domain" description="Type II secretion system protein GspC N-terminal" evidence="10">
    <location>
        <begin position="18"/>
        <end position="150"/>
    </location>
</feature>
<evidence type="ECO:0000256" key="3">
    <source>
        <dbReference type="ARBA" id="ARBA00022475"/>
    </source>
</evidence>
<accession>A0A6N6N1L9</accession>
<feature type="signal peptide" evidence="9">
    <location>
        <begin position="1"/>
        <end position="20"/>
    </location>
</feature>
<feature type="chain" id="PRO_5026728654" description="Type II secretion system protein GspC N-terminal domain-containing protein" evidence="9">
    <location>
        <begin position="21"/>
        <end position="259"/>
    </location>
</feature>
<evidence type="ECO:0000256" key="5">
    <source>
        <dbReference type="ARBA" id="ARBA00022692"/>
    </source>
</evidence>
<comment type="subcellular location">
    <subcellularLocation>
        <location evidence="1">Cell inner membrane</location>
    </subcellularLocation>
</comment>
<keyword evidence="4" id="KW-0997">Cell inner membrane</keyword>
<keyword evidence="6" id="KW-0653">Protein transport</keyword>
<evidence type="ECO:0000313" key="12">
    <source>
        <dbReference type="Proteomes" id="UP000438699"/>
    </source>
</evidence>
<evidence type="ECO:0000256" key="9">
    <source>
        <dbReference type="SAM" id="SignalP"/>
    </source>
</evidence>
<keyword evidence="2" id="KW-0813">Transport</keyword>
<dbReference type="GO" id="GO:0015031">
    <property type="term" value="P:protein transport"/>
    <property type="evidence" value="ECO:0007669"/>
    <property type="project" value="UniProtKB-KW"/>
</dbReference>
<dbReference type="GO" id="GO:0005886">
    <property type="term" value="C:plasma membrane"/>
    <property type="evidence" value="ECO:0007669"/>
    <property type="project" value="UniProtKB-SubCell"/>
</dbReference>
<dbReference type="InterPro" id="IPR024961">
    <property type="entry name" value="T2SS_GspC_N"/>
</dbReference>
<dbReference type="SUPFAM" id="SSF50156">
    <property type="entry name" value="PDZ domain-like"/>
    <property type="match status" value="1"/>
</dbReference>
<evidence type="ECO:0000256" key="7">
    <source>
        <dbReference type="ARBA" id="ARBA00022989"/>
    </source>
</evidence>
<keyword evidence="5" id="KW-0812">Transmembrane</keyword>
<keyword evidence="7" id="KW-1133">Transmembrane helix</keyword>
<dbReference type="InterPro" id="IPR036034">
    <property type="entry name" value="PDZ_sf"/>
</dbReference>
<proteinExistence type="predicted"/>
<gene>
    <name evidence="11" type="ORF">F8A88_10770</name>
</gene>
<evidence type="ECO:0000256" key="8">
    <source>
        <dbReference type="ARBA" id="ARBA00023136"/>
    </source>
</evidence>
<evidence type="ECO:0000256" key="6">
    <source>
        <dbReference type="ARBA" id="ARBA00022927"/>
    </source>
</evidence>
<protein>
    <recommendedName>
        <fullName evidence="10">Type II secretion system protein GspC N-terminal domain-containing protein</fullName>
    </recommendedName>
</protein>
<dbReference type="OrthoDB" id="5432730at2"/>
<evidence type="ECO:0000256" key="2">
    <source>
        <dbReference type="ARBA" id="ARBA00022448"/>
    </source>
</evidence>
<keyword evidence="9" id="KW-0732">Signal</keyword>
<evidence type="ECO:0000313" key="11">
    <source>
        <dbReference type="EMBL" id="KAB1441420.1"/>
    </source>
</evidence>
<name>A0A6N6N1L9_9BACT</name>
<dbReference type="Gene3D" id="2.30.42.10">
    <property type="match status" value="1"/>
</dbReference>
<comment type="caution">
    <text evidence="11">The sequence shown here is derived from an EMBL/GenBank/DDBJ whole genome shotgun (WGS) entry which is preliminary data.</text>
</comment>
<keyword evidence="3" id="KW-1003">Cell membrane</keyword>
<keyword evidence="8" id="KW-0472">Membrane</keyword>
<dbReference type="Proteomes" id="UP000438699">
    <property type="component" value="Unassembled WGS sequence"/>
</dbReference>
<dbReference type="Gene3D" id="2.30.30.830">
    <property type="match status" value="1"/>
</dbReference>
<keyword evidence="12" id="KW-1185">Reference proteome</keyword>
<organism evidence="11 12">
    <name type="scientific">Pseudodesulfovibrio senegalensis</name>
    <dbReference type="NCBI Taxonomy" id="1721087"/>
    <lineage>
        <taxon>Bacteria</taxon>
        <taxon>Pseudomonadati</taxon>
        <taxon>Thermodesulfobacteriota</taxon>
        <taxon>Desulfovibrionia</taxon>
        <taxon>Desulfovibrionales</taxon>
        <taxon>Desulfovibrionaceae</taxon>
    </lineage>
</organism>
<evidence type="ECO:0000256" key="1">
    <source>
        <dbReference type="ARBA" id="ARBA00004533"/>
    </source>
</evidence>
<dbReference type="AlphaFoldDB" id="A0A6N6N1L9"/>
<dbReference type="RefSeq" id="WP_151151163.1">
    <property type="nucleotide sequence ID" value="NZ_WAIE01000004.1"/>
</dbReference>
<sequence>MIRKSTITKAWEFGALAVMAYAFSLAAARMVPPAQQAGRNAGPALPMRAAQQSGKTPRDFGNILSRNIFGLATPQRSAQQDLSALPVSSLNIRLLGTIYAGDPKLRRAIIMLQNKKQVVKSVGERVENSTIKDIRRRGVVLEQAGTPQLLLMERNDAAIAEQSGHTGRHTMFSAGAMARGLRLTRTPEHDGVLVQRLDKTNPLAQLGLRAGDILTGIGETALTEPPTVQRLAALLNRKNVRIFLVRDNKPHIVHASLQR</sequence>
<reference evidence="11 12" key="1">
    <citation type="journal article" date="2017" name="Int. J. Syst. Evol. Microbiol.">
        <title>Desulfovibrio senegalensis sp. nov., a mesophilic sulfate reducer isolated from marine sediment.</title>
        <authorList>
            <person name="Thioye A."/>
            <person name="Gam Z.B.A."/>
            <person name="Mbengue M."/>
            <person name="Cayol J.L."/>
            <person name="Joseph-Bartoli M."/>
            <person name="Toure-Kane C."/>
            <person name="Labat M."/>
        </authorList>
    </citation>
    <scope>NUCLEOTIDE SEQUENCE [LARGE SCALE GENOMIC DNA]</scope>
    <source>
        <strain evidence="11 12">DSM 101509</strain>
    </source>
</reference>
<evidence type="ECO:0000256" key="4">
    <source>
        <dbReference type="ARBA" id="ARBA00022519"/>
    </source>
</evidence>
<dbReference type="EMBL" id="WAIE01000004">
    <property type="protein sequence ID" value="KAB1441420.1"/>
    <property type="molecule type" value="Genomic_DNA"/>
</dbReference>
<dbReference type="Pfam" id="PF11356">
    <property type="entry name" value="T2SSC"/>
    <property type="match status" value="1"/>
</dbReference>
<evidence type="ECO:0000259" key="10">
    <source>
        <dbReference type="Pfam" id="PF11356"/>
    </source>
</evidence>